<feature type="compositionally biased region" description="Basic and acidic residues" evidence="1">
    <location>
        <begin position="23"/>
        <end position="33"/>
    </location>
</feature>
<dbReference type="Gene3D" id="2.30.30.140">
    <property type="match status" value="1"/>
</dbReference>
<gene>
    <name evidence="3" type="ORF">Cgig2_015776</name>
</gene>
<protein>
    <recommendedName>
        <fullName evidence="2">Tudor-knot domain-containing protein</fullName>
    </recommendedName>
</protein>
<dbReference type="InterPro" id="IPR016197">
    <property type="entry name" value="Chromo-like_dom_sf"/>
</dbReference>
<sequence length="216" mass="24260">MGSLDPLSNSDGGEALIQDDVDENHRAASDVRSELSPLANDSAGTPMENDSSKRRKSGVLPLEVGTRVMRRWRDGKYHPVKVIERQKMSSGEPNDYEYYVHYTECFGVGGRAQKQGLRHPVPMPTAENPLLESCLATRSRHLHYFSHSQPHYQPSRPLYRSALCACKSQEGLTISSRCCIGLEGIAWLDGDHIMLRLAKKGRWDCNYQYPCSAIHT</sequence>
<evidence type="ECO:0000259" key="2">
    <source>
        <dbReference type="Pfam" id="PF11717"/>
    </source>
</evidence>
<organism evidence="3 4">
    <name type="scientific">Carnegiea gigantea</name>
    <dbReference type="NCBI Taxonomy" id="171969"/>
    <lineage>
        <taxon>Eukaryota</taxon>
        <taxon>Viridiplantae</taxon>
        <taxon>Streptophyta</taxon>
        <taxon>Embryophyta</taxon>
        <taxon>Tracheophyta</taxon>
        <taxon>Spermatophyta</taxon>
        <taxon>Magnoliopsida</taxon>
        <taxon>eudicotyledons</taxon>
        <taxon>Gunneridae</taxon>
        <taxon>Pentapetalae</taxon>
        <taxon>Caryophyllales</taxon>
        <taxon>Cactineae</taxon>
        <taxon>Cactaceae</taxon>
        <taxon>Cactoideae</taxon>
        <taxon>Echinocereeae</taxon>
        <taxon>Carnegiea</taxon>
    </lineage>
</organism>
<accession>A0A9Q1KI74</accession>
<dbReference type="AlphaFoldDB" id="A0A9Q1KI74"/>
<comment type="caution">
    <text evidence="3">The sequence shown here is derived from an EMBL/GenBank/DDBJ whole genome shotgun (WGS) entry which is preliminary data.</text>
</comment>
<evidence type="ECO:0000313" key="4">
    <source>
        <dbReference type="Proteomes" id="UP001153076"/>
    </source>
</evidence>
<dbReference type="InterPro" id="IPR025995">
    <property type="entry name" value="Tudor-knot"/>
</dbReference>
<dbReference type="Pfam" id="PF11717">
    <property type="entry name" value="Tudor-knot"/>
    <property type="match status" value="1"/>
</dbReference>
<feature type="compositionally biased region" description="Polar residues" evidence="1">
    <location>
        <begin position="1"/>
        <end position="11"/>
    </location>
</feature>
<proteinExistence type="predicted"/>
<reference evidence="3" key="1">
    <citation type="submission" date="2022-04" db="EMBL/GenBank/DDBJ databases">
        <title>Carnegiea gigantea Genome sequencing and assembly v2.</title>
        <authorList>
            <person name="Copetti D."/>
            <person name="Sanderson M.J."/>
            <person name="Burquez A."/>
            <person name="Wojciechowski M.F."/>
        </authorList>
    </citation>
    <scope>NUCLEOTIDE SEQUENCE</scope>
    <source>
        <strain evidence="3">SGP5-SGP5p</strain>
        <tissue evidence="3">Aerial part</tissue>
    </source>
</reference>
<dbReference type="Proteomes" id="UP001153076">
    <property type="component" value="Unassembled WGS sequence"/>
</dbReference>
<dbReference type="SUPFAM" id="SSF54160">
    <property type="entry name" value="Chromo domain-like"/>
    <property type="match status" value="1"/>
</dbReference>
<feature type="domain" description="Tudor-knot" evidence="2">
    <location>
        <begin position="62"/>
        <end position="104"/>
    </location>
</feature>
<dbReference type="OrthoDB" id="1482431at2759"/>
<keyword evidence="4" id="KW-1185">Reference proteome</keyword>
<evidence type="ECO:0000256" key="1">
    <source>
        <dbReference type="SAM" id="MobiDB-lite"/>
    </source>
</evidence>
<dbReference type="EMBL" id="JAKOGI010000122">
    <property type="protein sequence ID" value="KAJ8443298.1"/>
    <property type="molecule type" value="Genomic_DNA"/>
</dbReference>
<evidence type="ECO:0000313" key="3">
    <source>
        <dbReference type="EMBL" id="KAJ8443298.1"/>
    </source>
</evidence>
<feature type="region of interest" description="Disordered" evidence="1">
    <location>
        <begin position="1"/>
        <end position="59"/>
    </location>
</feature>
<name>A0A9Q1KI74_9CARY</name>